<reference evidence="4" key="1">
    <citation type="submission" date="2021-06" db="EMBL/GenBank/DDBJ databases">
        <authorList>
            <person name="Hodson N. C."/>
            <person name="Mongue J. A."/>
            <person name="Jaron S. K."/>
        </authorList>
    </citation>
    <scope>NUCLEOTIDE SEQUENCE</scope>
</reference>
<protein>
    <recommendedName>
        <fullName evidence="3">SRCR domain-containing protein</fullName>
    </recommendedName>
</protein>
<dbReference type="InterPro" id="IPR001190">
    <property type="entry name" value="SRCR"/>
</dbReference>
<dbReference type="AlphaFoldDB" id="A0A8J2J1Y0"/>
<feature type="domain" description="SRCR" evidence="3">
    <location>
        <begin position="44"/>
        <end position="67"/>
    </location>
</feature>
<sequence>TISALLDALDTPPWRAPEGRRRRENRGKKVRPLRKVHRINEGQIRLMDGANQYEGRVEIFHKERWGP</sequence>
<dbReference type="OrthoDB" id="536948at2759"/>
<proteinExistence type="predicted"/>
<evidence type="ECO:0000313" key="4">
    <source>
        <dbReference type="EMBL" id="CAG7681549.1"/>
    </source>
</evidence>
<dbReference type="GO" id="GO:0016020">
    <property type="term" value="C:membrane"/>
    <property type="evidence" value="ECO:0007669"/>
    <property type="project" value="InterPro"/>
</dbReference>
<feature type="compositionally biased region" description="Basic residues" evidence="2">
    <location>
        <begin position="20"/>
        <end position="30"/>
    </location>
</feature>
<feature type="region of interest" description="Disordered" evidence="2">
    <location>
        <begin position="1"/>
        <end position="30"/>
    </location>
</feature>
<evidence type="ECO:0000313" key="5">
    <source>
        <dbReference type="Proteomes" id="UP000708208"/>
    </source>
</evidence>
<name>A0A8J2J1Y0_9HEXA</name>
<evidence type="ECO:0000259" key="3">
    <source>
        <dbReference type="PROSITE" id="PS50287"/>
    </source>
</evidence>
<dbReference type="PROSITE" id="PS50287">
    <property type="entry name" value="SRCR_2"/>
    <property type="match status" value="1"/>
</dbReference>
<evidence type="ECO:0000256" key="2">
    <source>
        <dbReference type="SAM" id="MobiDB-lite"/>
    </source>
</evidence>
<dbReference type="Proteomes" id="UP000708208">
    <property type="component" value="Unassembled WGS sequence"/>
</dbReference>
<feature type="non-terminal residue" evidence="4">
    <location>
        <position position="1"/>
    </location>
</feature>
<gene>
    <name evidence="4" type="ORF">AFUS01_LOCUS2845</name>
</gene>
<organism evidence="4 5">
    <name type="scientific">Allacma fusca</name>
    <dbReference type="NCBI Taxonomy" id="39272"/>
    <lineage>
        <taxon>Eukaryota</taxon>
        <taxon>Metazoa</taxon>
        <taxon>Ecdysozoa</taxon>
        <taxon>Arthropoda</taxon>
        <taxon>Hexapoda</taxon>
        <taxon>Collembola</taxon>
        <taxon>Symphypleona</taxon>
        <taxon>Sminthuridae</taxon>
        <taxon>Allacma</taxon>
    </lineage>
</organism>
<evidence type="ECO:0000256" key="1">
    <source>
        <dbReference type="PROSITE-ProRule" id="PRU00196"/>
    </source>
</evidence>
<keyword evidence="5" id="KW-1185">Reference proteome</keyword>
<feature type="non-terminal residue" evidence="4">
    <location>
        <position position="67"/>
    </location>
</feature>
<dbReference type="EMBL" id="CAJVCH010016683">
    <property type="protein sequence ID" value="CAG7681549.1"/>
    <property type="molecule type" value="Genomic_DNA"/>
</dbReference>
<accession>A0A8J2J1Y0</accession>
<comment type="caution">
    <text evidence="1">Lacks conserved residue(s) required for the propagation of feature annotation.</text>
</comment>
<comment type="caution">
    <text evidence="4">The sequence shown here is derived from an EMBL/GenBank/DDBJ whole genome shotgun (WGS) entry which is preliminary data.</text>
</comment>